<accession>A0AAD3NB55</accession>
<proteinExistence type="predicted"/>
<evidence type="ECO:0000313" key="2">
    <source>
        <dbReference type="Proteomes" id="UP001279410"/>
    </source>
</evidence>
<sequence>MSGGRGRAKGEMKECRRLLCPDLGLPTSCCGIPEAPGAPGSFFPSSPTSTGKPPDCCQIPPQIPPLAQMR</sequence>
<name>A0AAD3NB55_LATJO</name>
<gene>
    <name evidence="1" type="ORF">AKAME5_002101600</name>
</gene>
<comment type="caution">
    <text evidence="1">The sequence shown here is derived from an EMBL/GenBank/DDBJ whole genome shotgun (WGS) entry which is preliminary data.</text>
</comment>
<evidence type="ECO:0000313" key="1">
    <source>
        <dbReference type="EMBL" id="GLD69701.1"/>
    </source>
</evidence>
<dbReference type="AlphaFoldDB" id="A0AAD3NB55"/>
<protein>
    <submittedName>
        <fullName evidence="1">SH2 domain-containing adapter protein E-like protein</fullName>
    </submittedName>
</protein>
<organism evidence="1 2">
    <name type="scientific">Lates japonicus</name>
    <name type="common">Japanese lates</name>
    <dbReference type="NCBI Taxonomy" id="270547"/>
    <lineage>
        <taxon>Eukaryota</taxon>
        <taxon>Metazoa</taxon>
        <taxon>Chordata</taxon>
        <taxon>Craniata</taxon>
        <taxon>Vertebrata</taxon>
        <taxon>Euteleostomi</taxon>
        <taxon>Actinopterygii</taxon>
        <taxon>Neopterygii</taxon>
        <taxon>Teleostei</taxon>
        <taxon>Neoteleostei</taxon>
        <taxon>Acanthomorphata</taxon>
        <taxon>Carangaria</taxon>
        <taxon>Carangaria incertae sedis</taxon>
        <taxon>Centropomidae</taxon>
        <taxon>Lates</taxon>
    </lineage>
</organism>
<reference evidence="1" key="1">
    <citation type="submission" date="2022-08" db="EMBL/GenBank/DDBJ databases">
        <title>Genome sequencing of akame (Lates japonicus).</title>
        <authorList>
            <person name="Hashiguchi Y."/>
            <person name="Takahashi H."/>
        </authorList>
    </citation>
    <scope>NUCLEOTIDE SEQUENCE</scope>
    <source>
        <strain evidence="1">Kochi</strain>
    </source>
</reference>
<keyword evidence="2" id="KW-1185">Reference proteome</keyword>
<dbReference type="EMBL" id="BRZM01000255">
    <property type="protein sequence ID" value="GLD69701.1"/>
    <property type="molecule type" value="Genomic_DNA"/>
</dbReference>
<dbReference type="Proteomes" id="UP001279410">
    <property type="component" value="Unassembled WGS sequence"/>
</dbReference>